<dbReference type="AlphaFoldDB" id="A0A182QS74"/>
<keyword evidence="2" id="KW-1185">Reference proteome</keyword>
<sequence>MDYDRQTFERPAFWRLPQQKTFELPYGRKRVHFSEQRLKQRRSLKPIEWTDIAKSQHFTGQLPPPVTNPHHKRTDSANVCGRLKINRKRETVSGTFQCQTHKFDRRALAIGRGGTMAMKVPSTCLTSGTKGTICEE</sequence>
<evidence type="ECO:0000313" key="1">
    <source>
        <dbReference type="EnsemblMetazoa" id="AFAF015801-PA"/>
    </source>
</evidence>
<dbReference type="EnsemblMetazoa" id="AFAF015801-RA">
    <property type="protein sequence ID" value="AFAF015801-PA"/>
    <property type="gene ID" value="AFAF015801"/>
</dbReference>
<accession>A0A182QS74</accession>
<evidence type="ECO:0000313" key="2">
    <source>
        <dbReference type="Proteomes" id="UP000075886"/>
    </source>
</evidence>
<proteinExistence type="predicted"/>
<reference evidence="1" key="2">
    <citation type="submission" date="2020-05" db="UniProtKB">
        <authorList>
            <consortium name="EnsemblMetazoa"/>
        </authorList>
    </citation>
    <scope>IDENTIFICATION</scope>
    <source>
        <strain evidence="1">FAR1</strain>
    </source>
</reference>
<dbReference type="Proteomes" id="UP000075886">
    <property type="component" value="Unassembled WGS sequence"/>
</dbReference>
<organism evidence="1 2">
    <name type="scientific">Anopheles farauti</name>
    <dbReference type="NCBI Taxonomy" id="69004"/>
    <lineage>
        <taxon>Eukaryota</taxon>
        <taxon>Metazoa</taxon>
        <taxon>Ecdysozoa</taxon>
        <taxon>Arthropoda</taxon>
        <taxon>Hexapoda</taxon>
        <taxon>Insecta</taxon>
        <taxon>Pterygota</taxon>
        <taxon>Neoptera</taxon>
        <taxon>Endopterygota</taxon>
        <taxon>Diptera</taxon>
        <taxon>Nematocera</taxon>
        <taxon>Culicoidea</taxon>
        <taxon>Culicidae</taxon>
        <taxon>Anophelinae</taxon>
        <taxon>Anopheles</taxon>
    </lineage>
</organism>
<reference evidence="2" key="1">
    <citation type="submission" date="2014-01" db="EMBL/GenBank/DDBJ databases">
        <title>The Genome Sequence of Anopheles farauti FAR1 (V2).</title>
        <authorList>
            <consortium name="The Broad Institute Genomics Platform"/>
            <person name="Neafsey D.E."/>
            <person name="Besansky N."/>
            <person name="Howell P."/>
            <person name="Walton C."/>
            <person name="Young S.K."/>
            <person name="Zeng Q."/>
            <person name="Gargeya S."/>
            <person name="Fitzgerald M."/>
            <person name="Haas B."/>
            <person name="Abouelleil A."/>
            <person name="Allen A.W."/>
            <person name="Alvarado L."/>
            <person name="Arachchi H.M."/>
            <person name="Berlin A.M."/>
            <person name="Chapman S.B."/>
            <person name="Gainer-Dewar J."/>
            <person name="Goldberg J."/>
            <person name="Griggs A."/>
            <person name="Gujja S."/>
            <person name="Hansen M."/>
            <person name="Howarth C."/>
            <person name="Imamovic A."/>
            <person name="Ireland A."/>
            <person name="Larimer J."/>
            <person name="McCowan C."/>
            <person name="Murphy C."/>
            <person name="Pearson M."/>
            <person name="Poon T.W."/>
            <person name="Priest M."/>
            <person name="Roberts A."/>
            <person name="Saif S."/>
            <person name="Shea T."/>
            <person name="Sisk P."/>
            <person name="Sykes S."/>
            <person name="Wortman J."/>
            <person name="Nusbaum C."/>
            <person name="Birren B."/>
        </authorList>
    </citation>
    <scope>NUCLEOTIDE SEQUENCE [LARGE SCALE GENOMIC DNA]</scope>
    <source>
        <strain evidence="2">FAR1</strain>
    </source>
</reference>
<dbReference type="EMBL" id="AXCN02000346">
    <property type="status" value="NOT_ANNOTATED_CDS"/>
    <property type="molecule type" value="Genomic_DNA"/>
</dbReference>
<protein>
    <submittedName>
        <fullName evidence="1">Uncharacterized protein</fullName>
    </submittedName>
</protein>
<name>A0A182QS74_9DIPT</name>
<dbReference type="VEuPathDB" id="VectorBase:AFAF015801"/>
<dbReference type="STRING" id="69004.A0A182QS74"/>